<evidence type="ECO:0000259" key="1">
    <source>
        <dbReference type="Pfam" id="PF09413"/>
    </source>
</evidence>
<name>A0A6N1VDH5_9HYPH</name>
<sequence>MEELLRTNDPVTVSFVETLMREAGIAVLVADQNMSVMDGSIGVLPRRILVEAGRIDEARRIVRDAGLEKELKD</sequence>
<dbReference type="Pfam" id="PF09413">
    <property type="entry name" value="DUF2007"/>
    <property type="match status" value="1"/>
</dbReference>
<dbReference type="KEGG" id="orm:HTY61_10920"/>
<dbReference type="RefSeq" id="WP_175276819.1">
    <property type="nucleotide sequence ID" value="NZ_CP054836.1"/>
</dbReference>
<dbReference type="SUPFAM" id="SSF54913">
    <property type="entry name" value="GlnB-like"/>
    <property type="match status" value="1"/>
</dbReference>
<dbReference type="InterPro" id="IPR018551">
    <property type="entry name" value="DUF2007"/>
</dbReference>
<dbReference type="AlphaFoldDB" id="A0A6N1VDH5"/>
<keyword evidence="3" id="KW-1185">Reference proteome</keyword>
<proteinExistence type="predicted"/>
<feature type="domain" description="DUF2007" evidence="1">
    <location>
        <begin position="1"/>
        <end position="65"/>
    </location>
</feature>
<dbReference type="Proteomes" id="UP000509367">
    <property type="component" value="Chromosome"/>
</dbReference>
<reference evidence="2 3" key="1">
    <citation type="submission" date="2020-06" db="EMBL/GenBank/DDBJ databases">
        <title>Oricola thermophila sp. nov. isolated from a tidal sediments.</title>
        <authorList>
            <person name="Kwon K.K."/>
            <person name="Yang S.-H."/>
            <person name="Park M.-J."/>
        </authorList>
    </citation>
    <scope>NUCLEOTIDE SEQUENCE [LARGE SCALE GENOMIC DNA]</scope>
    <source>
        <strain evidence="2 3">MEBiC13590</strain>
    </source>
</reference>
<dbReference type="EMBL" id="CP054836">
    <property type="protein sequence ID" value="QKV18926.1"/>
    <property type="molecule type" value="Genomic_DNA"/>
</dbReference>
<accession>A0A6N1VDH5</accession>
<evidence type="ECO:0000313" key="2">
    <source>
        <dbReference type="EMBL" id="QKV18926.1"/>
    </source>
</evidence>
<organism evidence="2 3">
    <name type="scientific">Oricola thermophila</name>
    <dbReference type="NCBI Taxonomy" id="2742145"/>
    <lineage>
        <taxon>Bacteria</taxon>
        <taxon>Pseudomonadati</taxon>
        <taxon>Pseudomonadota</taxon>
        <taxon>Alphaproteobacteria</taxon>
        <taxon>Hyphomicrobiales</taxon>
        <taxon>Ahrensiaceae</taxon>
        <taxon>Oricola</taxon>
    </lineage>
</organism>
<protein>
    <submittedName>
        <fullName evidence="2">DUF2007 domain-containing protein</fullName>
    </submittedName>
</protein>
<evidence type="ECO:0000313" key="3">
    <source>
        <dbReference type="Proteomes" id="UP000509367"/>
    </source>
</evidence>
<dbReference type="InterPro" id="IPR011322">
    <property type="entry name" value="N-reg_PII-like_a/b"/>
</dbReference>
<dbReference type="Gene3D" id="3.30.70.790">
    <property type="entry name" value="UreE, C-terminal domain"/>
    <property type="match status" value="1"/>
</dbReference>
<gene>
    <name evidence="2" type="ORF">HTY61_10920</name>
</gene>